<evidence type="ECO:0000313" key="2">
    <source>
        <dbReference type="EMBL" id="OUP52712.1"/>
    </source>
</evidence>
<gene>
    <name evidence="2" type="ORF">B5F17_08400</name>
</gene>
<dbReference type="InterPro" id="IPR039418">
    <property type="entry name" value="LexA-like"/>
</dbReference>
<dbReference type="CDD" id="cd06529">
    <property type="entry name" value="S24_LexA-like"/>
    <property type="match status" value="1"/>
</dbReference>
<dbReference type="Pfam" id="PF00717">
    <property type="entry name" value="Peptidase_S24"/>
    <property type="match status" value="1"/>
</dbReference>
<evidence type="ECO:0000313" key="3">
    <source>
        <dbReference type="Proteomes" id="UP000195897"/>
    </source>
</evidence>
<dbReference type="Proteomes" id="UP000195897">
    <property type="component" value="Unassembled WGS sequence"/>
</dbReference>
<reference evidence="3" key="1">
    <citation type="submission" date="2017-04" db="EMBL/GenBank/DDBJ databases">
        <title>Function of individual gut microbiota members based on whole genome sequencing of pure cultures obtained from chicken caecum.</title>
        <authorList>
            <person name="Medvecky M."/>
            <person name="Cejkova D."/>
            <person name="Polansky O."/>
            <person name="Karasova D."/>
            <person name="Kubasova T."/>
            <person name="Cizek A."/>
            <person name="Rychlik I."/>
        </authorList>
    </citation>
    <scope>NUCLEOTIDE SEQUENCE [LARGE SCALE GENOMIC DNA]</scope>
    <source>
        <strain evidence="3">An180</strain>
    </source>
</reference>
<dbReference type="GO" id="GO:0003677">
    <property type="term" value="F:DNA binding"/>
    <property type="evidence" value="ECO:0007669"/>
    <property type="project" value="InterPro"/>
</dbReference>
<dbReference type="CDD" id="cd00093">
    <property type="entry name" value="HTH_XRE"/>
    <property type="match status" value="1"/>
</dbReference>
<comment type="caution">
    <text evidence="2">The sequence shown here is derived from an EMBL/GenBank/DDBJ whole genome shotgun (WGS) entry which is preliminary data.</text>
</comment>
<sequence>MLRLKELRLRDKKTQKELAAFLGIDRTTYTKYETGASEPNLETLNRLSSYFGVSIESLLGNAPAKPEKKKGVQIPVLGEVRAGYPMEAVENIIDYEEIDEETARRGEFFALRIKGDSMEPRFVEGDVVIVRKQQTADSGDIVVALVNGDSATIKKLKRHQNGITLVPSNAAYEPMYYSSEEIMELPVTILGKVVELRAKF</sequence>
<dbReference type="PROSITE" id="PS50943">
    <property type="entry name" value="HTH_CROC1"/>
    <property type="match status" value="1"/>
</dbReference>
<organism evidence="2 3">
    <name type="scientific">Butyricicoccus pullicaecorum</name>
    <dbReference type="NCBI Taxonomy" id="501571"/>
    <lineage>
        <taxon>Bacteria</taxon>
        <taxon>Bacillati</taxon>
        <taxon>Bacillota</taxon>
        <taxon>Clostridia</taxon>
        <taxon>Eubacteriales</taxon>
        <taxon>Butyricicoccaceae</taxon>
        <taxon>Butyricicoccus</taxon>
    </lineage>
</organism>
<dbReference type="InterPro" id="IPR015927">
    <property type="entry name" value="Peptidase_S24_S26A/B/C"/>
</dbReference>
<dbReference type="SMART" id="SM00530">
    <property type="entry name" value="HTH_XRE"/>
    <property type="match status" value="1"/>
</dbReference>
<dbReference type="InterPro" id="IPR010982">
    <property type="entry name" value="Lambda_DNA-bd_dom_sf"/>
</dbReference>
<dbReference type="SUPFAM" id="SSF47413">
    <property type="entry name" value="lambda repressor-like DNA-binding domains"/>
    <property type="match status" value="1"/>
</dbReference>
<dbReference type="Pfam" id="PF01381">
    <property type="entry name" value="HTH_3"/>
    <property type="match status" value="1"/>
</dbReference>
<dbReference type="Gene3D" id="1.10.260.40">
    <property type="entry name" value="lambda repressor-like DNA-binding domains"/>
    <property type="match status" value="1"/>
</dbReference>
<dbReference type="InterPro" id="IPR036286">
    <property type="entry name" value="LexA/Signal_pep-like_sf"/>
</dbReference>
<dbReference type="RefSeq" id="WP_087372923.1">
    <property type="nucleotide sequence ID" value="NZ_NFKK01000008.1"/>
</dbReference>
<dbReference type="AlphaFoldDB" id="A0A1Y4LF37"/>
<name>A0A1Y4LF37_9FIRM</name>
<dbReference type="InterPro" id="IPR001387">
    <property type="entry name" value="Cro/C1-type_HTH"/>
</dbReference>
<dbReference type="SUPFAM" id="SSF51306">
    <property type="entry name" value="LexA/Signal peptidase"/>
    <property type="match status" value="1"/>
</dbReference>
<proteinExistence type="predicted"/>
<dbReference type="PANTHER" id="PTHR33516:SF2">
    <property type="entry name" value="LEXA REPRESSOR-RELATED"/>
    <property type="match status" value="1"/>
</dbReference>
<dbReference type="PANTHER" id="PTHR33516">
    <property type="entry name" value="LEXA REPRESSOR"/>
    <property type="match status" value="1"/>
</dbReference>
<dbReference type="Gene3D" id="2.10.109.10">
    <property type="entry name" value="Umud Fragment, subunit A"/>
    <property type="match status" value="1"/>
</dbReference>
<dbReference type="EMBL" id="NFKK01000008">
    <property type="protein sequence ID" value="OUP52712.1"/>
    <property type="molecule type" value="Genomic_DNA"/>
</dbReference>
<dbReference type="InterPro" id="IPR050077">
    <property type="entry name" value="LexA_repressor"/>
</dbReference>
<feature type="domain" description="HTH cro/C1-type" evidence="1">
    <location>
        <begin position="4"/>
        <end position="58"/>
    </location>
</feature>
<protein>
    <submittedName>
        <fullName evidence="2">LexA family transcriptional regulator</fullName>
    </submittedName>
</protein>
<accession>A0A1Y4LF37</accession>
<evidence type="ECO:0000259" key="1">
    <source>
        <dbReference type="PROSITE" id="PS50943"/>
    </source>
</evidence>